<dbReference type="InterPro" id="IPR006170">
    <property type="entry name" value="PBP/GOBP"/>
</dbReference>
<proteinExistence type="predicted"/>
<protein>
    <submittedName>
        <fullName evidence="3">Uncharacterized protein</fullName>
    </submittedName>
</protein>
<dbReference type="Pfam" id="PF01395">
    <property type="entry name" value="PBP_GOBP"/>
    <property type="match status" value="1"/>
</dbReference>
<dbReference type="Gene3D" id="1.10.238.20">
    <property type="entry name" value="Pheromone/general odorant binding protein domain"/>
    <property type="match status" value="1"/>
</dbReference>
<dbReference type="GO" id="GO:0007608">
    <property type="term" value="P:sensory perception of smell"/>
    <property type="evidence" value="ECO:0007669"/>
    <property type="project" value="TreeGrafter"/>
</dbReference>
<organism evidence="3">
    <name type="scientific">Lygus hesperus</name>
    <name type="common">Western plant bug</name>
    <dbReference type="NCBI Taxonomy" id="30085"/>
    <lineage>
        <taxon>Eukaryota</taxon>
        <taxon>Metazoa</taxon>
        <taxon>Ecdysozoa</taxon>
        <taxon>Arthropoda</taxon>
        <taxon>Hexapoda</taxon>
        <taxon>Insecta</taxon>
        <taxon>Pterygota</taxon>
        <taxon>Neoptera</taxon>
        <taxon>Paraneoptera</taxon>
        <taxon>Hemiptera</taxon>
        <taxon>Heteroptera</taxon>
        <taxon>Panheteroptera</taxon>
        <taxon>Cimicomorpha</taxon>
        <taxon>Miridae</taxon>
        <taxon>Mirini</taxon>
        <taxon>Lygus</taxon>
    </lineage>
</organism>
<dbReference type="SUPFAM" id="SSF47565">
    <property type="entry name" value="Insect pheromone/odorant-binding proteins"/>
    <property type="match status" value="1"/>
</dbReference>
<dbReference type="InterPro" id="IPR036728">
    <property type="entry name" value="PBP_GOBP_sf"/>
</dbReference>
<dbReference type="PANTHER" id="PTHR11857">
    <property type="entry name" value="ODORANT BINDING PROTEIN-RELATED"/>
    <property type="match status" value="1"/>
</dbReference>
<sequence>KMRDFPRTLNQIQMGCNMVNILSVLLIGAGIVIIESEASMEAVMACKQAHHVSKEQAMSGDESEEVKCFSECILKKTNIMNENNEFNEEKIKEEGLKVIKDEEKKRKFEEAAKACVEKVNAENPAGKCAKGHALFKCMRQAMPMPEMKG</sequence>
<reference evidence="3" key="1">
    <citation type="journal article" date="2016" name="Gigascience">
        <title>De novo construction of an expanded transcriptome assembly for the western tarnished plant bug, Lygus hesperus.</title>
        <authorList>
            <person name="Tassone E.E."/>
            <person name="Geib S.M."/>
            <person name="Hall B."/>
            <person name="Fabrick J.A."/>
            <person name="Brent C.S."/>
            <person name="Hull J.J."/>
        </authorList>
    </citation>
    <scope>NUCLEOTIDE SEQUENCE</scope>
</reference>
<accession>A0A146KQA5</accession>
<dbReference type="EMBL" id="GDHC01021182">
    <property type="protein sequence ID" value="JAP97446.1"/>
    <property type="molecule type" value="Transcribed_RNA"/>
</dbReference>
<feature type="non-terminal residue" evidence="3">
    <location>
        <position position="1"/>
    </location>
</feature>
<feature type="transmembrane region" description="Helical" evidence="2">
    <location>
        <begin position="12"/>
        <end position="34"/>
    </location>
</feature>
<keyword evidence="1" id="KW-0732">Signal</keyword>
<dbReference type="GO" id="GO:0005615">
    <property type="term" value="C:extracellular space"/>
    <property type="evidence" value="ECO:0007669"/>
    <property type="project" value="TreeGrafter"/>
</dbReference>
<dbReference type="CDD" id="cd23992">
    <property type="entry name" value="PBP_GOBP"/>
    <property type="match status" value="1"/>
</dbReference>
<keyword evidence="2" id="KW-1133">Transmembrane helix</keyword>
<gene>
    <name evidence="3" type="ORF">g.9636</name>
</gene>
<evidence type="ECO:0000256" key="1">
    <source>
        <dbReference type="ARBA" id="ARBA00022729"/>
    </source>
</evidence>
<keyword evidence="2" id="KW-0812">Transmembrane</keyword>
<evidence type="ECO:0000256" key="2">
    <source>
        <dbReference type="SAM" id="Phobius"/>
    </source>
</evidence>
<keyword evidence="2" id="KW-0472">Membrane</keyword>
<name>A0A146KQA5_LYGHE</name>
<evidence type="ECO:0000313" key="3">
    <source>
        <dbReference type="EMBL" id="JAP97446.1"/>
    </source>
</evidence>
<dbReference type="AlphaFoldDB" id="A0A146KQA5"/>
<dbReference type="SMART" id="SM00708">
    <property type="entry name" value="PhBP"/>
    <property type="match status" value="1"/>
</dbReference>
<dbReference type="GO" id="GO:0005549">
    <property type="term" value="F:odorant binding"/>
    <property type="evidence" value="ECO:0007669"/>
    <property type="project" value="InterPro"/>
</dbReference>